<reference evidence="3" key="1">
    <citation type="journal article" date="2019" name="Int. J. Syst. Evol. Microbiol.">
        <title>The Global Catalogue of Microorganisms (GCM) 10K type strain sequencing project: providing services to taxonomists for standard genome sequencing and annotation.</title>
        <authorList>
            <consortium name="The Broad Institute Genomics Platform"/>
            <consortium name="The Broad Institute Genome Sequencing Center for Infectious Disease"/>
            <person name="Wu L."/>
            <person name="Ma J."/>
        </authorList>
    </citation>
    <scope>NUCLEOTIDE SEQUENCE [LARGE SCALE GENOMIC DNA]</scope>
    <source>
        <strain evidence="3">CGMCC 4.7645</strain>
    </source>
</reference>
<dbReference type="Pfam" id="PF14021">
    <property type="entry name" value="TNT"/>
    <property type="match status" value="1"/>
</dbReference>
<comment type="caution">
    <text evidence="2">The sequence shown here is derived from an EMBL/GenBank/DDBJ whole genome shotgun (WGS) entry which is preliminary data.</text>
</comment>
<dbReference type="InterPro" id="IPR036170">
    <property type="entry name" value="YezG-like_sf"/>
</dbReference>
<dbReference type="EMBL" id="JBHUKR010000007">
    <property type="protein sequence ID" value="MFD2417990.1"/>
    <property type="molecule type" value="Genomic_DNA"/>
</dbReference>
<evidence type="ECO:0000313" key="2">
    <source>
        <dbReference type="EMBL" id="MFD2417990.1"/>
    </source>
</evidence>
<evidence type="ECO:0000313" key="3">
    <source>
        <dbReference type="Proteomes" id="UP001597417"/>
    </source>
</evidence>
<proteinExistence type="predicted"/>
<feature type="domain" description="TNT" evidence="1">
    <location>
        <begin position="531"/>
        <end position="614"/>
    </location>
</feature>
<dbReference type="InterPro" id="IPR025331">
    <property type="entry name" value="TNT"/>
</dbReference>
<keyword evidence="3" id="KW-1185">Reference proteome</keyword>
<dbReference type="RefSeq" id="WP_378265962.1">
    <property type="nucleotide sequence ID" value="NZ_JBHUKR010000007.1"/>
</dbReference>
<evidence type="ECO:0000259" key="1">
    <source>
        <dbReference type="Pfam" id="PF14021"/>
    </source>
</evidence>
<name>A0ABW5FSI5_9PSEU</name>
<protein>
    <submittedName>
        <fullName evidence="2">TNT domain-containing protein</fullName>
    </submittedName>
</protein>
<accession>A0ABW5FSI5</accession>
<dbReference type="Proteomes" id="UP001597417">
    <property type="component" value="Unassembled WGS sequence"/>
</dbReference>
<sequence length="615" mass="68570">MRYRVELADRPDGLYAVWNEQVFQAQRSTADATVLLTTIPGEDPPGDFDIEWESQPAKVVPEAETGGTFRLQTYCLFDDEIYSVAPGDDLRTLTLRWSGQDETQARQLGLTDFTAIASVDEISAVWQERHDFPGGPRPEFGTGDPEALVRAIARSLRQALPDGWERVAAQFRQVGDYAEIEVRSVGSGLSVSLPAPVQLGQLFVRLRSAMYLAGLGTWFKGTLTLEAPAQFHFDYDKTNEPTWRLAPGEDRLTARSYDAELEYFPRDRKQVPDWLAAKAGLPLDVRFERAGMADNRQPLPAEEIRPLLDYLYRAPVVLTRPARLPDAFSPGAPADVPDAFHTDGVWIWPAAVPHYLRKYGLPPDPELVERIRANGYRVPYLPFELRAAAEAELLGKPYPRTAPVAEADAVTMIDRGEDPPMGLRAAEILTLVRRRLTEYGIPDEAYRIGEFAEQAWCLVRTPASWEVVGPDGGEPAVFAHVEGAARFLLGSLLLYPARVPERHSEPADWPIVPMRGEPPLNFFRAKRLIVLGAGTTVLRFGNEAGNLVHEESARFPEASLAPEREQLRQVYRVLRPLRVLTGVTLPWGPMPGGAVAYFLPRTLAQHRETGALERL</sequence>
<dbReference type="SUPFAM" id="SSF160424">
    <property type="entry name" value="BH3703-like"/>
    <property type="match status" value="1"/>
</dbReference>
<gene>
    <name evidence="2" type="ORF">ACFSXZ_16820</name>
</gene>
<organism evidence="2 3">
    <name type="scientific">Amycolatopsis pigmentata</name>
    <dbReference type="NCBI Taxonomy" id="450801"/>
    <lineage>
        <taxon>Bacteria</taxon>
        <taxon>Bacillati</taxon>
        <taxon>Actinomycetota</taxon>
        <taxon>Actinomycetes</taxon>
        <taxon>Pseudonocardiales</taxon>
        <taxon>Pseudonocardiaceae</taxon>
        <taxon>Amycolatopsis</taxon>
    </lineage>
</organism>